<gene>
    <name evidence="6" type="ORF">VZC37_13435</name>
</gene>
<reference evidence="6 7" key="1">
    <citation type="submission" date="2024-01" db="EMBL/GenBank/DDBJ databases">
        <title>Draft genome sequence of Gordonia sp. LSe1-13.</title>
        <authorList>
            <person name="Suphannarot A."/>
            <person name="Mingma R."/>
        </authorList>
    </citation>
    <scope>NUCLEOTIDE SEQUENCE [LARGE SCALE GENOMIC DNA]</scope>
    <source>
        <strain evidence="6 7">LSe1-13</strain>
    </source>
</reference>
<accession>A0ABU7ME16</accession>
<dbReference type="Gene3D" id="3.30.300.30">
    <property type="match status" value="3"/>
</dbReference>
<feature type="compositionally biased region" description="Gly residues" evidence="4">
    <location>
        <begin position="912"/>
        <end position="921"/>
    </location>
</feature>
<dbReference type="Pfam" id="PF00975">
    <property type="entry name" value="Thioesterase"/>
    <property type="match status" value="1"/>
</dbReference>
<dbReference type="InterPro" id="IPR009081">
    <property type="entry name" value="PP-bd_ACP"/>
</dbReference>
<feature type="domain" description="Carrier" evidence="5">
    <location>
        <begin position="2273"/>
        <end position="2350"/>
    </location>
</feature>
<dbReference type="SUPFAM" id="SSF56801">
    <property type="entry name" value="Acetyl-CoA synthetase-like"/>
    <property type="match status" value="4"/>
</dbReference>
<dbReference type="Gene3D" id="3.30.559.30">
    <property type="entry name" value="Nonribosomal peptide synthetase, condensation domain"/>
    <property type="match status" value="4"/>
</dbReference>
<dbReference type="Proteomes" id="UP001347146">
    <property type="component" value="Unassembled WGS sequence"/>
</dbReference>
<dbReference type="Pfam" id="PF00668">
    <property type="entry name" value="Condensation"/>
    <property type="match status" value="4"/>
</dbReference>
<evidence type="ECO:0000256" key="3">
    <source>
        <dbReference type="ARBA" id="ARBA00022553"/>
    </source>
</evidence>
<organism evidence="6 7">
    <name type="scientific">Gordonia sesuvii</name>
    <dbReference type="NCBI Taxonomy" id="3116777"/>
    <lineage>
        <taxon>Bacteria</taxon>
        <taxon>Bacillati</taxon>
        <taxon>Actinomycetota</taxon>
        <taxon>Actinomycetes</taxon>
        <taxon>Mycobacteriales</taxon>
        <taxon>Gordoniaceae</taxon>
        <taxon>Gordonia</taxon>
    </lineage>
</organism>
<feature type="domain" description="Carrier" evidence="5">
    <location>
        <begin position="2810"/>
        <end position="2887"/>
    </location>
</feature>
<feature type="region of interest" description="Disordered" evidence="4">
    <location>
        <begin position="1649"/>
        <end position="1687"/>
    </location>
</feature>
<evidence type="ECO:0000259" key="5">
    <source>
        <dbReference type="PROSITE" id="PS50075"/>
    </source>
</evidence>
<evidence type="ECO:0000256" key="4">
    <source>
        <dbReference type="SAM" id="MobiDB-lite"/>
    </source>
</evidence>
<dbReference type="Pfam" id="PF00550">
    <property type="entry name" value="PP-binding"/>
    <property type="match status" value="4"/>
</dbReference>
<dbReference type="InterPro" id="IPR029058">
    <property type="entry name" value="AB_hydrolase_fold"/>
</dbReference>
<dbReference type="Pfam" id="PF00501">
    <property type="entry name" value="AMP-binding"/>
    <property type="match status" value="4"/>
</dbReference>
<dbReference type="RefSeq" id="WP_330433052.1">
    <property type="nucleotide sequence ID" value="NZ_JAZDUF010000003.1"/>
</dbReference>
<feature type="compositionally biased region" description="Basic and acidic residues" evidence="4">
    <location>
        <begin position="880"/>
        <end position="892"/>
    </location>
</feature>
<dbReference type="InterPro" id="IPR001242">
    <property type="entry name" value="Condensation_dom"/>
</dbReference>
<dbReference type="InterPro" id="IPR042099">
    <property type="entry name" value="ANL_N_sf"/>
</dbReference>
<dbReference type="PROSITE" id="PS00455">
    <property type="entry name" value="AMP_BINDING"/>
    <property type="match status" value="2"/>
</dbReference>
<evidence type="ECO:0000256" key="2">
    <source>
        <dbReference type="ARBA" id="ARBA00022450"/>
    </source>
</evidence>
<dbReference type="SUPFAM" id="SSF53474">
    <property type="entry name" value="alpha/beta-Hydrolases"/>
    <property type="match status" value="1"/>
</dbReference>
<feature type="region of interest" description="Disordered" evidence="4">
    <location>
        <begin position="2881"/>
        <end position="2952"/>
    </location>
</feature>
<dbReference type="PANTHER" id="PTHR45527">
    <property type="entry name" value="NONRIBOSOMAL PEPTIDE SYNTHETASE"/>
    <property type="match status" value="1"/>
</dbReference>
<feature type="compositionally biased region" description="Polar residues" evidence="4">
    <location>
        <begin position="950"/>
        <end position="962"/>
    </location>
</feature>
<keyword evidence="7" id="KW-1185">Reference proteome</keyword>
<dbReference type="InterPro" id="IPR010071">
    <property type="entry name" value="AA_adenyl_dom"/>
</dbReference>
<dbReference type="SMART" id="SM00823">
    <property type="entry name" value="PKS_PP"/>
    <property type="match status" value="4"/>
</dbReference>
<feature type="region of interest" description="Disordered" evidence="4">
    <location>
        <begin position="862"/>
        <end position="966"/>
    </location>
</feature>
<feature type="compositionally biased region" description="Polar residues" evidence="4">
    <location>
        <begin position="869"/>
        <end position="878"/>
    </location>
</feature>
<dbReference type="NCBIfam" id="NF003417">
    <property type="entry name" value="PRK04813.1"/>
    <property type="match status" value="5"/>
</dbReference>
<feature type="domain" description="Carrier" evidence="5">
    <location>
        <begin position="57"/>
        <end position="132"/>
    </location>
</feature>
<dbReference type="Gene3D" id="3.40.50.12780">
    <property type="entry name" value="N-terminal domain of ligase-like"/>
    <property type="match status" value="4"/>
</dbReference>
<comment type="cofactor">
    <cofactor evidence="1">
        <name>pantetheine 4'-phosphate</name>
        <dbReference type="ChEBI" id="CHEBI:47942"/>
    </cofactor>
</comment>
<dbReference type="InterPro" id="IPR001031">
    <property type="entry name" value="Thioesterase"/>
</dbReference>
<keyword evidence="3" id="KW-0597">Phosphoprotein</keyword>
<dbReference type="InterPro" id="IPR020845">
    <property type="entry name" value="AMP-binding_CS"/>
</dbReference>
<dbReference type="SUPFAM" id="SSF47336">
    <property type="entry name" value="ACP-like"/>
    <property type="match status" value="5"/>
</dbReference>
<protein>
    <submittedName>
        <fullName evidence="6">Amino acid adenylation domain-containing protein</fullName>
    </submittedName>
</protein>
<dbReference type="PROSITE" id="PS50075">
    <property type="entry name" value="CARRIER"/>
    <property type="match status" value="5"/>
</dbReference>
<feature type="domain" description="Carrier" evidence="5">
    <location>
        <begin position="3904"/>
        <end position="3977"/>
    </location>
</feature>
<dbReference type="InterPro" id="IPR000873">
    <property type="entry name" value="AMP-dep_synth/lig_dom"/>
</dbReference>
<dbReference type="SUPFAM" id="SSF52777">
    <property type="entry name" value="CoA-dependent acyltransferases"/>
    <property type="match status" value="8"/>
</dbReference>
<dbReference type="InterPro" id="IPR020802">
    <property type="entry name" value="TesA-like"/>
</dbReference>
<dbReference type="Pfam" id="PF13193">
    <property type="entry name" value="AMP-binding_C"/>
    <property type="match status" value="1"/>
</dbReference>
<dbReference type="CDD" id="cd05930">
    <property type="entry name" value="A_NRPS"/>
    <property type="match status" value="2"/>
</dbReference>
<dbReference type="InterPro" id="IPR025110">
    <property type="entry name" value="AMP-bd_C"/>
</dbReference>
<dbReference type="PANTHER" id="PTHR45527:SF1">
    <property type="entry name" value="FATTY ACID SYNTHASE"/>
    <property type="match status" value="1"/>
</dbReference>
<proteinExistence type="predicted"/>
<evidence type="ECO:0000313" key="7">
    <source>
        <dbReference type="Proteomes" id="UP001347146"/>
    </source>
</evidence>
<dbReference type="Gene3D" id="1.10.1200.10">
    <property type="entry name" value="ACP-like"/>
    <property type="match status" value="4"/>
</dbReference>
<dbReference type="Gene3D" id="3.30.559.10">
    <property type="entry name" value="Chloramphenicol acetyltransferase-like domain"/>
    <property type="match status" value="4"/>
</dbReference>
<dbReference type="Gene3D" id="3.40.50.1820">
    <property type="entry name" value="alpha/beta hydrolase"/>
    <property type="match status" value="1"/>
</dbReference>
<dbReference type="NCBIfam" id="TIGR01733">
    <property type="entry name" value="AA-adenyl-dom"/>
    <property type="match status" value="1"/>
</dbReference>
<evidence type="ECO:0000313" key="6">
    <source>
        <dbReference type="EMBL" id="MEE3851342.1"/>
    </source>
</evidence>
<dbReference type="InterPro" id="IPR045851">
    <property type="entry name" value="AMP-bd_C_sf"/>
</dbReference>
<comment type="caution">
    <text evidence="6">The sequence shown here is derived from an EMBL/GenBank/DDBJ whole genome shotgun (WGS) entry which is preliminary data.</text>
</comment>
<feature type="region of interest" description="Disordered" evidence="4">
    <location>
        <begin position="3387"/>
        <end position="3418"/>
    </location>
</feature>
<dbReference type="InterPro" id="IPR020806">
    <property type="entry name" value="PKS_PP-bd"/>
</dbReference>
<dbReference type="EMBL" id="JAZDUF010000003">
    <property type="protein sequence ID" value="MEE3851342.1"/>
    <property type="molecule type" value="Genomic_DNA"/>
</dbReference>
<name>A0ABU7ME16_9ACTN</name>
<dbReference type="InterPro" id="IPR023213">
    <property type="entry name" value="CAT-like_dom_sf"/>
</dbReference>
<dbReference type="InterPro" id="IPR036736">
    <property type="entry name" value="ACP-like_sf"/>
</dbReference>
<feature type="compositionally biased region" description="Basic and acidic residues" evidence="4">
    <location>
        <begin position="2928"/>
        <end position="2940"/>
    </location>
</feature>
<feature type="domain" description="Carrier" evidence="5">
    <location>
        <begin position="1200"/>
        <end position="1276"/>
    </location>
</feature>
<sequence>MKGLARRRINMVVPQVIWPRYVDVVDTIPVTDQGSSDRDAIAAMLASMPQLQTRYSAPATSTEQAVADAFTHVVGVERPSMNDEMVQLGATSMAFLHLAAHIGTTLRVNVGARELNDVTTLRELAAVVEKAAPARISTRSMTDEASSMSGEAIAVGEDPVGHVQYRPTPAQEEIWLLARADPSGLAASLPRPQRPGRSPLDLVYHLSVHLALAVGITADTAREALMDVFARHEALRTVYPDEGGAPMALVRGVGEVFATPPVTAGSLTVAGIERAVVSSFDLAVDAPWRAVLDTSGDTIELLLVAHHIAIDEWSLPLVFADFAVAVQARQAGHEPTWPSDAPGFSSVLAARENTAPSGIYWTRKLRRAPEHLALPAPATTESTGLTGGPAVYLRHTISSDLRGRATEVARSAGTTLNTLLSLALAAALGNYTDTDDIVLSIPFAGRETSDELQTVGMFVQTAPLRITGVRDLAVSEALTRVAKDIDDARRHAATAPSGLADVIFAYHAGQPDLSATGVIVDYEVLPTYQARTALEFSVVDNESELEVTLTVAEKHVDVVAAEHILDRFIVTVAGLVAGGGDALVSESVPVPELPVRTDRRTVLVDPIEALLAHAEDRPHAGALVAGEDRLTYQQLVTRARDLADRLRESGVRPGDRVALMLPGGTDAVVAMVASLMTDAVYVPIDPEYPQARIDLIVESTQPAVVVNPGLELSVGAGHGVAEPIPGAAYIIHTSGSTGAPKGVVVTRSNVAAMLGAALDEVEAGPDDVWSWVHSYAFDFSVWEIFGALASGGCVVAVDRATARDPRRLAATLDRYGVTILSQTPTAFSALTDPAVVGAGVLSSVRAVVFGGEALEPKGLRGFVEGRGLDTSSPSGSDYSTDDKGGKADRDAPGKPGSAGFDTPSASASGYSTGEGGSGYLVGEGETLRDAPSQARSLLRDQGGDAGFDTPSASASGYSTSERGGSDYSIGGSSGLRLINMYGITETTVHLTACDVDLDDERSIIGAPLDGVGWAILDSRMRPVPPGAAGDLYVAGDQVSLGYLNAPALTATRFVADPVGGGRRMYRTGDRVREVAPGRPAYLGRDDDQVQIRGYRIELGEIASVLRAIPGVGNARVLVDPGQNAGDERLIAFITEDGFADRADVSALTETMMLAACSARLPAYAVPARAIIVDGFPRTPTGKLDRDKLLAGLRESMTPVRPLTPTEEIVAAAMRTVIGDDSVDLTPESNFFATGGTSLSAARLAAALAADGHPVAVPDVFDRPTVAGLAELLTGATEVAMPELGERRVEPEHLPLTPEQLDVWLRWRTQPEFTGYLMHVAVPVEAPVEQVRDAVAAVVGRHDALRTSFPVHDGSPFQNRWSDEELAMFVRGQLDADVDSALDVSDVLESLLRPIDLGETLPWQVRVIEREGQTWLLIVGHHIATDGESFPILLDELSAELDGQPGSAGDRVDYRQYGLWRDDVVRVRRDELVAHWSSAFGEPVSPLRLPEVNLPTAGDVTPADVSVVQAHGELDDSVTGALDALAVERKSTAFIVVHAALAAVLARQSDTSVVTIGTAVSGRLDARLARVPGLFARALPLHTVVDLELPFGELLSRVTEVDLGAFAHADLPLTEIAEIADPGRAGAGTPLFEVSLGVVPDEVAAMVGGSGSGSGVSIRPRLAPRATQPAGGEAPRATQPAVGDPARALRDAPSQAPALLRDQVPLFGIDVAMYRVDGRLQISMTCTDRVADAERLDALCRLVVDTLERAVAEADRPTAALLAGTSEVARPAPPAETLAELLGAGLADAPDAVAVVEDGDVLTNADLDRMSTAIARQLIAAGVGPGDVVVQHLPRSTWGVVATLAVARAGVAFVNVDPADPAERRRSLIERAQPAAILALGEHTLPPIDTSTTVLRVDQLDTDVSEPFDPVERVRPLRVDDAAYITFTSGTTGTPKGVVVTHRGLAGWARDTTQRLQITAADRVLHTYAVGFDAQLMGLLPARLVGASIVICPPTVIAADELRDTITDHAVTRLFTTPSVLATLHPGELPDVRHIAVGGEALSGGLVRDWTAVAAVSNEYGPTEATVAVTSARFTEPGPVTIGTPLAGVTAHVLDAQLRPVPVHTVGELYVSGACLARGYLGESGRTASAFVADPSGSGERMYRTGDLVHRRPDGTLVIHGRTDDQVKIRGIRLEPSEIDVALTRLPEVATAVTATRATTSGEKVLVSWVVPEPGHAVVADELREALSHVLPRSIIPVSFVEVAALPIGRNGKVDLVQLPEPDIAGRDVAVDEPLTTATEHLVVEAWADVLETNLDSFGATADFFTAGGTSLSATRATARLTAACGVDVPVRVLFEARTVRAVAERIDELRGADTGPAPAPLPIPDHLPLAHPQRRMWIHHHYAPRSTAYHVPVVIRIDGDIDLARLQHAVDAVVDTHAVLRTTYPDGPAGPVQRIIERSGPVLGHETVDAGAIRPAIETFLSIPFDLEHEPGFRARVIDADGARYFVAALHHIAIDGWSMRILLADLLRAYQGELLDSALSYADFTQWQMQRLGGPDDPTSRYTRELDHWLGVLDGAGEPVRLPGRSDVEGDAGRVSARMDRAVAEGLRQTADRLSATVFHLAHAALADLLGQWTGRWDVVVGVPVHGRSNPAWESVVGMFVNTVALRTQLTAGDAIGMVVEQVRDVALDAADHAEVPYDAVARAVRPNAHAGYDPLISVLLVNEDVLPTVSGDALGANAWQASVVDEAIATVDAKFDIEVVLAEDDGELVVTVVHSGYVPGEVAQAFLADFVTLFVAAAGDVAVSFPRVRTGAVVGSESAGVVTPVAASTDAELVRQVAGVMAEVLDVPVTDIGVRDDFFTIGGTSLSATRVTSTLGRELGVRVPTRVLFENPSAEELAGALRDTRLAPRSSGSGGDDASLPTPEARRVDEPTPFPEVRGAQRRATKGGDGDDLRDTRLAPRSSGTRKLAPTQRRMWVNAQLLGETPIYGVPVVVAVPEGATAGRVIGAVNEIVDRHAALRTQFLSTADGPRQQVIEGWRPEIRHIAAEALAENAAEFTESFDLEAAPPVRAWVIESDAAPVAVVIVAHHIVLDGESADILADELTVLMAGMALNPPHTGFDDVAARLAAEDEQSREENLRFWADVLDGYSGQLELVADRPLVRDLRTATAEFDLDGDVSAAVATAAEREHASEFHVLHAGLALALGVQAGTDDVALATPVSMRRDAGTAGTVGMLTSTVVLRTRLDAASRMDDLIRQVRDADLAAIDHGLIAFDDVVALVDPPREPGRHPLVQVAFSMAFGAAASWEGMAGGLLEERSEFDLHVVAVEHEGRWRLRLEYARGLFDDDAIALIGRRVVAGIGAVVGDSSVRVSSVGLLDVREFGFLERVGGSAVVGRVDRGASRGRIETSEGGVAGSRYASSPSGSEATRPAVGGAVGGGALRDAPSQARSLLRDQGGLLGELLGTAVATYPDNVAVADARRELTYREFDGWVSVAARALRARGLGRGDVVAVAIPRSVESVVALWSVTRIGATCVPVDVTYPAARLERVVEVTGAAVIGPEDVPDQPTEDVVSEPLTRVSPDELAYVITTSGTTGTPNVVGVPHRGVHRVAELGDVIGTDRVGIAISPGFDATFHDMLLPLTTGATLVVVPAEIAGGRDLTDFLRAQRVSVFTATPSVMRTLTAADLTALRAVYIGGEALTTDLADTWAGAAQVINIYGPTETTVTVSTSRYAPGARIRIGRPRPGIGALLLDRQLRPTPPGVVGELYIAGTGVARGYLGDAALTASRFVAGPDGERLYRTGDLMRWDVATEELVYVGRADRQIKIRGQRVEPAEIDAVLVAAGATRAATVLRDSPAGPALVSYVVAPDVPADQLWAHCRRTLPRHMVPSRIVPIPELPLSGAGKLDAKRLPEPEWSTSRRTPDDAVQQAIVDAFAEVLGVEVGMDDDFFAAGGNSLALLSLRDTLMRNGIEVSAAELFTHPTPGEIALLHRSPVRGNDRVVRLSETTDGSPVWCVHTAAGIVEQFRPLADALSAPVFGLQLPELIDPALQMPQTLPELVARHVAAIRDVQEHGPYRLVGWSLGGLIAHEIARQLVDAGENVTQLVLLDPRTPAELRGVPDDELRAEHPLRAAAEQRDPEAVRRFDERSATMVQTARDHALAPLAIGRTLYVAASDNPDPDAWGRAAGPVDVVAGNATHADLGEPETLRRIAQLLEEEL</sequence>
<keyword evidence="2" id="KW-0596">Phosphopantetheine</keyword>
<evidence type="ECO:0000256" key="1">
    <source>
        <dbReference type="ARBA" id="ARBA00001957"/>
    </source>
</evidence>
<dbReference type="SMART" id="SM00824">
    <property type="entry name" value="PKS_TE"/>
    <property type="match status" value="1"/>
</dbReference>